<gene>
    <name evidence="10" type="ORF">GCM10022405_33810</name>
</gene>
<name>A0ABP7LV28_9GAMM</name>
<comment type="similarity">
    <text evidence="8">Belongs to the binding-protein-dependent transport system permease family.</text>
</comment>
<evidence type="ECO:0000256" key="5">
    <source>
        <dbReference type="ARBA" id="ARBA00022692"/>
    </source>
</evidence>
<keyword evidence="11" id="KW-1185">Reference proteome</keyword>
<feature type="transmembrane region" description="Helical" evidence="8">
    <location>
        <begin position="71"/>
        <end position="93"/>
    </location>
</feature>
<feature type="transmembrane region" description="Helical" evidence="8">
    <location>
        <begin position="152"/>
        <end position="177"/>
    </location>
</feature>
<comment type="caution">
    <text evidence="10">The sequence shown here is derived from an EMBL/GenBank/DDBJ whole genome shotgun (WGS) entry which is preliminary data.</text>
</comment>
<evidence type="ECO:0000256" key="3">
    <source>
        <dbReference type="ARBA" id="ARBA00022475"/>
    </source>
</evidence>
<evidence type="ECO:0000256" key="7">
    <source>
        <dbReference type="ARBA" id="ARBA00023136"/>
    </source>
</evidence>
<feature type="transmembrane region" description="Helical" evidence="8">
    <location>
        <begin position="105"/>
        <end position="124"/>
    </location>
</feature>
<feature type="transmembrane region" description="Helical" evidence="8">
    <location>
        <begin position="198"/>
        <end position="220"/>
    </location>
</feature>
<dbReference type="InterPro" id="IPR000515">
    <property type="entry name" value="MetI-like"/>
</dbReference>
<dbReference type="PANTHER" id="PTHR43005">
    <property type="entry name" value="BLR7065 PROTEIN"/>
    <property type="match status" value="1"/>
</dbReference>
<evidence type="ECO:0000256" key="8">
    <source>
        <dbReference type="RuleBase" id="RU363032"/>
    </source>
</evidence>
<protein>
    <submittedName>
        <fullName evidence="10">Sugar ABC transporter permease</fullName>
    </submittedName>
</protein>
<dbReference type="PROSITE" id="PS50928">
    <property type="entry name" value="ABC_TM1"/>
    <property type="match status" value="1"/>
</dbReference>
<evidence type="ECO:0000256" key="4">
    <source>
        <dbReference type="ARBA" id="ARBA00022519"/>
    </source>
</evidence>
<dbReference type="SUPFAM" id="SSF161098">
    <property type="entry name" value="MetI-like"/>
    <property type="match status" value="1"/>
</dbReference>
<organism evidence="10 11">
    <name type="scientific">Gibbsiella dentisursi</name>
    <dbReference type="NCBI Taxonomy" id="796890"/>
    <lineage>
        <taxon>Bacteria</taxon>
        <taxon>Pseudomonadati</taxon>
        <taxon>Pseudomonadota</taxon>
        <taxon>Gammaproteobacteria</taxon>
        <taxon>Enterobacterales</taxon>
        <taxon>Yersiniaceae</taxon>
        <taxon>Gibbsiella</taxon>
    </lineage>
</organism>
<keyword evidence="7 8" id="KW-0472">Membrane</keyword>
<comment type="subcellular location">
    <subcellularLocation>
        <location evidence="1">Cell inner membrane</location>
        <topology evidence="1">Multi-pass membrane protein</topology>
    </subcellularLocation>
    <subcellularLocation>
        <location evidence="8">Cell membrane</location>
        <topology evidence="8">Multi-pass membrane protein</topology>
    </subcellularLocation>
</comment>
<keyword evidence="2 8" id="KW-0813">Transport</keyword>
<evidence type="ECO:0000256" key="1">
    <source>
        <dbReference type="ARBA" id="ARBA00004429"/>
    </source>
</evidence>
<keyword evidence="3" id="KW-1003">Cell membrane</keyword>
<evidence type="ECO:0000313" key="11">
    <source>
        <dbReference type="Proteomes" id="UP001499994"/>
    </source>
</evidence>
<feature type="transmembrane region" description="Helical" evidence="8">
    <location>
        <begin position="258"/>
        <end position="280"/>
    </location>
</feature>
<evidence type="ECO:0000313" key="10">
    <source>
        <dbReference type="EMBL" id="GAA3905876.1"/>
    </source>
</evidence>
<dbReference type="RefSeq" id="WP_346082276.1">
    <property type="nucleotide sequence ID" value="NZ_BAABDG010000007.1"/>
</dbReference>
<keyword evidence="6 8" id="KW-1133">Transmembrane helix</keyword>
<proteinExistence type="inferred from homology"/>
<dbReference type="InterPro" id="IPR035906">
    <property type="entry name" value="MetI-like_sf"/>
</dbReference>
<feature type="domain" description="ABC transmembrane type-1" evidence="9">
    <location>
        <begin position="67"/>
        <end position="279"/>
    </location>
</feature>
<keyword evidence="4" id="KW-0997">Cell inner membrane</keyword>
<dbReference type="Pfam" id="PF00528">
    <property type="entry name" value="BPD_transp_1"/>
    <property type="match status" value="1"/>
</dbReference>
<sequence length="289" mass="32358">MFSENRKQCLILLLPALAILGLLTAYPIVSVIYHAFGEVDRANNHYQFVGLANFRTLFDDFFFVAAIKNTLVFTVVASVAQVVLGLGIALLFHRRFPGRRLALPLFIYPMMISTMVCSAIWRAWFNYDYGLLNTVLTALGLPAQEWLFNPHLALYAIALVDTWQWTPMAFLIVLAGLQSIPKDISEAALVDGAKGWRAFVYITLPQIKNQVILAFLLRAIDTFKLFDKVYVMTGGGPGNATETLSMFVYKYGFRFFDLGMASSSALVMLAISLAMTLFYARKVMKGSTR</sequence>
<accession>A0ABP7LV28</accession>
<evidence type="ECO:0000256" key="6">
    <source>
        <dbReference type="ARBA" id="ARBA00022989"/>
    </source>
</evidence>
<evidence type="ECO:0000259" key="9">
    <source>
        <dbReference type="PROSITE" id="PS50928"/>
    </source>
</evidence>
<dbReference type="EMBL" id="BAABDG010000007">
    <property type="protein sequence ID" value="GAA3905876.1"/>
    <property type="molecule type" value="Genomic_DNA"/>
</dbReference>
<evidence type="ECO:0000256" key="2">
    <source>
        <dbReference type="ARBA" id="ARBA00022448"/>
    </source>
</evidence>
<keyword evidence="5 8" id="KW-0812">Transmembrane</keyword>
<dbReference type="Gene3D" id="1.10.3720.10">
    <property type="entry name" value="MetI-like"/>
    <property type="match status" value="1"/>
</dbReference>
<dbReference type="PANTHER" id="PTHR43005:SF1">
    <property type="entry name" value="SPERMIDINE_PUTRESCINE TRANSPORT SYSTEM PERMEASE PROTEIN"/>
    <property type="match status" value="1"/>
</dbReference>
<dbReference type="CDD" id="cd06261">
    <property type="entry name" value="TM_PBP2"/>
    <property type="match status" value="1"/>
</dbReference>
<dbReference type="Proteomes" id="UP001499994">
    <property type="component" value="Unassembled WGS sequence"/>
</dbReference>
<reference evidence="11" key="1">
    <citation type="journal article" date="2019" name="Int. J. Syst. Evol. Microbiol.">
        <title>The Global Catalogue of Microorganisms (GCM) 10K type strain sequencing project: providing services to taxonomists for standard genome sequencing and annotation.</title>
        <authorList>
            <consortium name="The Broad Institute Genomics Platform"/>
            <consortium name="The Broad Institute Genome Sequencing Center for Infectious Disease"/>
            <person name="Wu L."/>
            <person name="Ma J."/>
        </authorList>
    </citation>
    <scope>NUCLEOTIDE SEQUENCE [LARGE SCALE GENOMIC DNA]</scope>
    <source>
        <strain evidence="11">JCM 17201</strain>
    </source>
</reference>